<evidence type="ECO:0000313" key="5">
    <source>
        <dbReference type="EMBL" id="BEP29772.1"/>
    </source>
</evidence>
<dbReference type="InterPro" id="IPR005801">
    <property type="entry name" value="ADC_synthase"/>
</dbReference>
<dbReference type="GO" id="GO:0046820">
    <property type="term" value="F:4-amino-4-deoxychorismate synthase activity"/>
    <property type="evidence" value="ECO:0007669"/>
    <property type="project" value="UniProtKB-EC"/>
</dbReference>
<dbReference type="Pfam" id="PF04715">
    <property type="entry name" value="Anth_synt_I_N"/>
    <property type="match status" value="1"/>
</dbReference>
<organism evidence="5 6">
    <name type="scientific">Helicovermis profundi</name>
    <dbReference type="NCBI Taxonomy" id="3065157"/>
    <lineage>
        <taxon>Bacteria</taxon>
        <taxon>Bacillati</taxon>
        <taxon>Bacillota</taxon>
        <taxon>Clostridia</taxon>
        <taxon>Helicovermis</taxon>
    </lineage>
</organism>
<evidence type="ECO:0000256" key="1">
    <source>
        <dbReference type="ARBA" id="ARBA00013139"/>
    </source>
</evidence>
<evidence type="ECO:0000259" key="4">
    <source>
        <dbReference type="Pfam" id="PF04715"/>
    </source>
</evidence>
<accession>A0AAU9ECS1</accession>
<evidence type="ECO:0000256" key="2">
    <source>
        <dbReference type="ARBA" id="ARBA00022679"/>
    </source>
</evidence>
<dbReference type="GO" id="GO:0000162">
    <property type="term" value="P:L-tryptophan biosynthetic process"/>
    <property type="evidence" value="ECO:0007669"/>
    <property type="project" value="TreeGrafter"/>
</dbReference>
<protein>
    <recommendedName>
        <fullName evidence="1">aminodeoxychorismate synthase</fullName>
        <ecNumber evidence="1">2.6.1.85</ecNumber>
    </recommendedName>
</protein>
<dbReference type="SUPFAM" id="SSF56322">
    <property type="entry name" value="ADC synthase"/>
    <property type="match status" value="1"/>
</dbReference>
<dbReference type="InterPro" id="IPR006805">
    <property type="entry name" value="Anth_synth_I_N"/>
</dbReference>
<proteinExistence type="predicted"/>
<dbReference type="EC" id="2.6.1.85" evidence="1"/>
<dbReference type="PANTHER" id="PTHR11236">
    <property type="entry name" value="AMINOBENZOATE/ANTHRANILATE SYNTHASE"/>
    <property type="match status" value="1"/>
</dbReference>
<name>A0AAU9ECS1_9FIRM</name>
<dbReference type="KEGG" id="hprf:HLPR_21030"/>
<evidence type="ECO:0000313" key="6">
    <source>
        <dbReference type="Proteomes" id="UP001321786"/>
    </source>
</evidence>
<dbReference type="InterPro" id="IPR015890">
    <property type="entry name" value="Chorismate_C"/>
</dbReference>
<gene>
    <name evidence="5" type="primary">pabB</name>
    <name evidence="5" type="ORF">HLPR_21030</name>
</gene>
<dbReference type="NCBIfam" id="TIGR00553">
    <property type="entry name" value="pabB"/>
    <property type="match status" value="1"/>
</dbReference>
<dbReference type="EMBL" id="AP028654">
    <property type="protein sequence ID" value="BEP29772.1"/>
    <property type="molecule type" value="Genomic_DNA"/>
</dbReference>
<feature type="domain" description="Chorismate-utilising enzyme C-terminal" evidence="3">
    <location>
        <begin position="192"/>
        <end position="445"/>
    </location>
</feature>
<keyword evidence="6" id="KW-1185">Reference proteome</keyword>
<dbReference type="AlphaFoldDB" id="A0AAU9ECS1"/>
<dbReference type="Pfam" id="PF00425">
    <property type="entry name" value="Chorismate_bind"/>
    <property type="match status" value="1"/>
</dbReference>
<dbReference type="InterPro" id="IPR019999">
    <property type="entry name" value="Anth_synth_I-like"/>
</dbReference>
<sequence length="455" mass="52359">MIIKEISTDLTSFELFSAFKDEKYPYFLDSSLINELGRYSFISCNPFLIFKSKDKAICIEDSLKNEHISGNPFDELNTLYKKYYKNYEIDLPFIGGGVGFFSYDLCHHLEKLPRRAIDDTNTPDLIFGFYDGGIVIDHIKKKTYITDAGINEGENDRVKWIEKRIKDFEENPISINPKKHRDKAIFNSNFTKEEYINAIKSIREYIRMGDIYQANMTQRFTTVLRDEPIELYKKLREKNPAPFACYFDFEEGKIISSSPERFISIREGMIETRPIKGTMPRGKNKKEDEKNRNILINSEKDKAELLMIVDLERNDLSRVAKTGSVKVPELFKVEEYATVFHLVATVRALVKDNLTPIDCLKYTFPGGSITGAPKIRSMEIIDELEPTSRNIYTGSIGYIGFNGETDLNIVIRTIVTKDDKAYFQVGGGITWGSIEKMEYQESLDKAKALMEALNE</sequence>
<dbReference type="InterPro" id="IPR005802">
    <property type="entry name" value="ADC_synth_comp_1"/>
</dbReference>
<feature type="domain" description="Anthranilate synthase component I N-terminal" evidence="4">
    <location>
        <begin position="9"/>
        <end position="145"/>
    </location>
</feature>
<reference evidence="5 6" key="1">
    <citation type="submission" date="2023-08" db="EMBL/GenBank/DDBJ databases">
        <title>Helicovermis profunda gen. nov., sp. nov., a novel mesophilic, fermentative bacterium within the Bacillota from a deep-sea hydrothermal vent chimney.</title>
        <authorList>
            <person name="Miyazaki U."/>
            <person name="Mizutani D."/>
            <person name="Hashimoto Y."/>
            <person name="Tame A."/>
            <person name="Sawayama S."/>
            <person name="Miyazaki J."/>
            <person name="Takai K."/>
            <person name="Nakagawa S."/>
        </authorList>
    </citation>
    <scope>NUCLEOTIDE SEQUENCE [LARGE SCALE GENOMIC DNA]</scope>
    <source>
        <strain evidence="5 6">S502</strain>
    </source>
</reference>
<dbReference type="Proteomes" id="UP001321786">
    <property type="component" value="Chromosome"/>
</dbReference>
<dbReference type="RefSeq" id="WP_338535388.1">
    <property type="nucleotide sequence ID" value="NZ_AP028654.1"/>
</dbReference>
<dbReference type="PANTHER" id="PTHR11236:SF9">
    <property type="entry name" value="ANTHRANILATE SYNTHASE COMPONENT 1"/>
    <property type="match status" value="1"/>
</dbReference>
<dbReference type="PRINTS" id="PR00095">
    <property type="entry name" value="ANTSNTHASEI"/>
</dbReference>
<keyword evidence="2" id="KW-0808">Transferase</keyword>
<dbReference type="GO" id="GO:0009396">
    <property type="term" value="P:folic acid-containing compound biosynthetic process"/>
    <property type="evidence" value="ECO:0007669"/>
    <property type="project" value="InterPro"/>
</dbReference>
<evidence type="ECO:0000259" key="3">
    <source>
        <dbReference type="Pfam" id="PF00425"/>
    </source>
</evidence>
<dbReference type="Gene3D" id="3.60.120.10">
    <property type="entry name" value="Anthranilate synthase"/>
    <property type="match status" value="1"/>
</dbReference>